<evidence type="ECO:0000313" key="1">
    <source>
        <dbReference type="EMBL" id="GIY33188.1"/>
    </source>
</evidence>
<accession>A0AAV4SFF7</accession>
<protein>
    <submittedName>
        <fullName evidence="1">Uncharacterized protein</fullName>
    </submittedName>
</protein>
<evidence type="ECO:0000313" key="2">
    <source>
        <dbReference type="Proteomes" id="UP001054945"/>
    </source>
</evidence>
<comment type="caution">
    <text evidence="1">The sequence shown here is derived from an EMBL/GenBank/DDBJ whole genome shotgun (WGS) entry which is preliminary data.</text>
</comment>
<dbReference type="EMBL" id="BPLR01009603">
    <property type="protein sequence ID" value="GIY33188.1"/>
    <property type="molecule type" value="Genomic_DNA"/>
</dbReference>
<organism evidence="1 2">
    <name type="scientific">Caerostris extrusa</name>
    <name type="common">Bark spider</name>
    <name type="synonym">Caerostris bankana</name>
    <dbReference type="NCBI Taxonomy" id="172846"/>
    <lineage>
        <taxon>Eukaryota</taxon>
        <taxon>Metazoa</taxon>
        <taxon>Ecdysozoa</taxon>
        <taxon>Arthropoda</taxon>
        <taxon>Chelicerata</taxon>
        <taxon>Arachnida</taxon>
        <taxon>Araneae</taxon>
        <taxon>Araneomorphae</taxon>
        <taxon>Entelegynae</taxon>
        <taxon>Araneoidea</taxon>
        <taxon>Araneidae</taxon>
        <taxon>Caerostris</taxon>
    </lineage>
</organism>
<sequence>MHVFWRDIWKTCLRQLSPEARLRGNTQRDVFSFSPLYHFFQMSAQKKIYLQSSEEAFLNLVVSYIIVSGKNIAPEKKHYPELAQTEEEEKYLPSEAKLRFNEYVFISPGPNRDILTLMIYPRATRDIRKREKEVWKKTKQNFSRLHGTSREKKRKEKGTRAARRVLTLPESQQYGSSFTFFPFTLPLCRTPTPYSFCLPPFRSHGWDLHSQHFLSPDSLITF</sequence>
<proteinExistence type="predicted"/>
<dbReference type="AlphaFoldDB" id="A0AAV4SFF7"/>
<gene>
    <name evidence="1" type="ORF">CEXT_12241</name>
</gene>
<keyword evidence="2" id="KW-1185">Reference proteome</keyword>
<reference evidence="1 2" key="1">
    <citation type="submission" date="2021-06" db="EMBL/GenBank/DDBJ databases">
        <title>Caerostris extrusa draft genome.</title>
        <authorList>
            <person name="Kono N."/>
            <person name="Arakawa K."/>
        </authorList>
    </citation>
    <scope>NUCLEOTIDE SEQUENCE [LARGE SCALE GENOMIC DNA]</scope>
</reference>
<dbReference type="Proteomes" id="UP001054945">
    <property type="component" value="Unassembled WGS sequence"/>
</dbReference>
<name>A0AAV4SFF7_CAEEX</name>